<keyword evidence="4" id="KW-1185">Reference proteome</keyword>
<dbReference type="InterPro" id="IPR029058">
    <property type="entry name" value="AB_hydrolase_fold"/>
</dbReference>
<dbReference type="Pfam" id="PF06057">
    <property type="entry name" value="VirJ"/>
    <property type="match status" value="1"/>
</dbReference>
<gene>
    <name evidence="3" type="ORF">VSX56_01245</name>
</gene>
<dbReference type="SUPFAM" id="SSF53474">
    <property type="entry name" value="alpha/beta-Hydrolases"/>
    <property type="match status" value="2"/>
</dbReference>
<evidence type="ECO:0000313" key="4">
    <source>
        <dbReference type="Proteomes" id="UP001438953"/>
    </source>
</evidence>
<evidence type="ECO:0000313" key="3">
    <source>
        <dbReference type="EMBL" id="MER5170387.1"/>
    </source>
</evidence>
<comment type="caution">
    <text evidence="3">The sequence shown here is derived from an EMBL/GenBank/DDBJ whole genome shotgun (WGS) entry which is preliminary data.</text>
</comment>
<keyword evidence="3" id="KW-0378">Hydrolase</keyword>
<dbReference type="RefSeq" id="WP_350934262.1">
    <property type="nucleotide sequence ID" value="NZ_JAYWLC010000001.1"/>
</dbReference>
<dbReference type="Proteomes" id="UP001438953">
    <property type="component" value="Unassembled WGS sequence"/>
</dbReference>
<evidence type="ECO:0000259" key="2">
    <source>
        <dbReference type="Pfam" id="PF06057"/>
    </source>
</evidence>
<accession>A0ABV1SBV5</accession>
<reference evidence="3 4" key="2">
    <citation type="submission" date="2024-06" db="EMBL/GenBank/DDBJ databases">
        <title>Thioclava kandeliae sp. nov. from a rhizosphere soil sample of Kandelia candel in a mangrove.</title>
        <authorList>
            <person name="Mu T."/>
        </authorList>
    </citation>
    <scope>NUCLEOTIDE SEQUENCE [LARGE SCALE GENOMIC DNA]</scope>
    <source>
        <strain evidence="3 4">CPCC 100088</strain>
    </source>
</reference>
<protein>
    <submittedName>
        <fullName evidence="3">AcvB/VirJ family lysyl-phosphatidylglycerol hydrolase</fullName>
    </submittedName>
</protein>
<dbReference type="InterPro" id="IPR010333">
    <property type="entry name" value="VirJ"/>
</dbReference>
<feature type="chain" id="PRO_5045335181" evidence="1">
    <location>
        <begin position="23"/>
        <end position="427"/>
    </location>
</feature>
<dbReference type="GO" id="GO:0016787">
    <property type="term" value="F:hydrolase activity"/>
    <property type="evidence" value="ECO:0007669"/>
    <property type="project" value="UniProtKB-KW"/>
</dbReference>
<reference evidence="3 4" key="1">
    <citation type="submission" date="2024-01" db="EMBL/GenBank/DDBJ databases">
        <authorList>
            <person name="Deng Y."/>
            <person name="Su J."/>
        </authorList>
    </citation>
    <scope>NUCLEOTIDE SEQUENCE [LARGE SCALE GENOMIC DNA]</scope>
    <source>
        <strain evidence="3 4">CPCC 100088</strain>
    </source>
</reference>
<feature type="signal peptide" evidence="1">
    <location>
        <begin position="1"/>
        <end position="22"/>
    </location>
</feature>
<feature type="domain" description="Bacterial virulence" evidence="2">
    <location>
        <begin position="245"/>
        <end position="425"/>
    </location>
</feature>
<keyword evidence="1" id="KW-0732">Signal</keyword>
<dbReference type="PIRSF" id="PIRSF029063">
    <property type="entry name" value="IV_sec_VirJ"/>
    <property type="match status" value="1"/>
</dbReference>
<dbReference type="EMBL" id="JAYWLC010000001">
    <property type="protein sequence ID" value="MER5170387.1"/>
    <property type="molecule type" value="Genomic_DNA"/>
</dbReference>
<evidence type="ECO:0000256" key="1">
    <source>
        <dbReference type="SAM" id="SignalP"/>
    </source>
</evidence>
<dbReference type="InterPro" id="IPR011225">
    <property type="entry name" value="IV_sec_VirJ"/>
</dbReference>
<name>A0ABV1SBV5_9RHOB</name>
<proteinExistence type="predicted"/>
<sequence length="427" mass="44845">MFLRSLTVFLSMIVISLGAARAEGVAEHAVTGVFAPNTDIRSTALMIAGGAADQNAAELTALARTLADMNTLVILIEADWLLDLGGGCSGAVPSLLSISEEIGKRRGAAPRAPVLMGIGAGTAVARAAAAQAPNRFKGLVTAGLARDLPDPCRTPLPETGRKTVLRWHEVASEETSALAGVRGVRFYPPEDRSPEATRAAQVKAYLALAGTDHAFDTDTGAEGLDDLPITLHLPEADAPPPPAYVIFLSGDGGWANFDEEIADRLAKAGLPVIGISSMRYLWQERKPAKIAQDIARIDRSFAARFGTDRVILAGFSLGANVTPFYAPLLPETMAERVLGLALLSPETHTGFEVVMGGWLGQKTGSQDVVAALDALPKAMTTLCLFGEDDKHSACPATRHALPMAFDGGHHLGKSYDEAAGAILDLLP</sequence>
<dbReference type="Gene3D" id="3.40.50.1820">
    <property type="entry name" value="alpha/beta hydrolase"/>
    <property type="match status" value="2"/>
</dbReference>
<organism evidence="3 4">
    <name type="scientific">Thioclava kandeliae</name>
    <dbReference type="NCBI Taxonomy" id="3070818"/>
    <lineage>
        <taxon>Bacteria</taxon>
        <taxon>Pseudomonadati</taxon>
        <taxon>Pseudomonadota</taxon>
        <taxon>Alphaproteobacteria</taxon>
        <taxon>Rhodobacterales</taxon>
        <taxon>Paracoccaceae</taxon>
        <taxon>Thioclava</taxon>
    </lineage>
</organism>